<dbReference type="Pfam" id="PF25143">
    <property type="entry name" value="Zn_ribbon_IFT122_C"/>
    <property type="match status" value="1"/>
</dbReference>
<evidence type="ECO:0000256" key="11">
    <source>
        <dbReference type="PROSITE-ProRule" id="PRU00221"/>
    </source>
</evidence>
<keyword evidence="9" id="KW-0206">Cytoskeleton</keyword>
<reference evidence="17" key="1">
    <citation type="submission" date="2012-01" db="EMBL/GenBank/DDBJ databases">
        <title>The Genome Sequence of Oreochromis niloticus (Nile Tilapia).</title>
        <authorList>
            <consortium name="Broad Institute Genome Assembly Team"/>
            <consortium name="Broad Institute Sequencing Platform"/>
            <person name="Di Palma F."/>
            <person name="Johnson J."/>
            <person name="Lander E.S."/>
            <person name="Lindblad-Toh K."/>
        </authorList>
    </citation>
    <scope>NUCLEOTIDE SEQUENCE [LARGE SCALE GENOMIC DNA]</scope>
</reference>
<evidence type="ECO:0000256" key="2">
    <source>
        <dbReference type="ARBA" id="ARBA00019442"/>
    </source>
</evidence>
<dbReference type="GO" id="GO:0097730">
    <property type="term" value="C:non-motile cilium"/>
    <property type="evidence" value="ECO:0007669"/>
    <property type="project" value="TreeGrafter"/>
</dbReference>
<dbReference type="STRING" id="8128.ENSONIP00000021714"/>
<dbReference type="PANTHER" id="PTHR12764">
    <property type="entry name" value="WD REPEAT DOMAIN-RELATED"/>
    <property type="match status" value="1"/>
</dbReference>
<evidence type="ECO:0000313" key="16">
    <source>
        <dbReference type="Ensembl" id="ENSONIP00000021714.2"/>
    </source>
</evidence>
<dbReference type="eggNOG" id="KOG1538">
    <property type="taxonomic scope" value="Eukaryota"/>
</dbReference>
<dbReference type="InterPro" id="IPR036322">
    <property type="entry name" value="WD40_repeat_dom_sf"/>
</dbReference>
<dbReference type="PROSITE" id="PS50082">
    <property type="entry name" value="WD_REPEATS_2"/>
    <property type="match status" value="1"/>
</dbReference>
<dbReference type="InterPro" id="IPR015943">
    <property type="entry name" value="WD40/YVTN_repeat-like_dom_sf"/>
</dbReference>
<accession>I3KKR9</accession>
<dbReference type="InterPro" id="IPR057411">
    <property type="entry name" value="TPR_IFT122"/>
</dbReference>
<evidence type="ECO:0000256" key="10">
    <source>
        <dbReference type="ARBA" id="ARBA00023273"/>
    </source>
</evidence>
<dbReference type="AlphaFoldDB" id="I3KKR9"/>
<dbReference type="Pfam" id="PF25144">
    <property type="entry name" value="Zn_ribbon_IFT122"/>
    <property type="match status" value="1"/>
</dbReference>
<dbReference type="Pfam" id="PF23381">
    <property type="entry name" value="Beta-prop_IFT122_1st"/>
    <property type="match status" value="1"/>
</dbReference>
<dbReference type="InParanoid" id="I3KKR9"/>
<feature type="domain" description="Intraflagellar transport protein 122 homolog TPR" evidence="15">
    <location>
        <begin position="597"/>
        <end position="975"/>
    </location>
</feature>
<keyword evidence="17" id="KW-1185">Reference proteome</keyword>
<organism evidence="16 17">
    <name type="scientific">Oreochromis niloticus</name>
    <name type="common">Nile tilapia</name>
    <name type="synonym">Tilapia nilotica</name>
    <dbReference type="NCBI Taxonomy" id="8128"/>
    <lineage>
        <taxon>Eukaryota</taxon>
        <taxon>Metazoa</taxon>
        <taxon>Chordata</taxon>
        <taxon>Craniata</taxon>
        <taxon>Vertebrata</taxon>
        <taxon>Euteleostomi</taxon>
        <taxon>Actinopterygii</taxon>
        <taxon>Neopterygii</taxon>
        <taxon>Teleostei</taxon>
        <taxon>Neoteleostei</taxon>
        <taxon>Acanthomorphata</taxon>
        <taxon>Ovalentaria</taxon>
        <taxon>Cichlomorphae</taxon>
        <taxon>Cichliformes</taxon>
        <taxon>Cichlidae</taxon>
        <taxon>African cichlids</taxon>
        <taxon>Pseudocrenilabrinae</taxon>
        <taxon>Oreochromini</taxon>
        <taxon>Oreochromis</taxon>
    </lineage>
</organism>
<feature type="domain" description="IFT122 first beta-propeller" evidence="13">
    <location>
        <begin position="8"/>
        <end position="331"/>
    </location>
</feature>
<dbReference type="FunFam" id="1.25.40.470:FF:000005">
    <property type="entry name" value="Intraflagellar transport protein 122 homolog"/>
    <property type="match status" value="1"/>
</dbReference>
<dbReference type="PANTHER" id="PTHR12764:SF4">
    <property type="entry name" value="INTRAFLAGELLAR TRANSPORT PROTEIN 122 HOMOLOG"/>
    <property type="match status" value="1"/>
</dbReference>
<dbReference type="InterPro" id="IPR056838">
    <property type="entry name" value="Zn_ribbon_IFT122"/>
</dbReference>
<dbReference type="InterPro" id="IPR056153">
    <property type="entry name" value="Beta-prop_IFT122_1st"/>
</dbReference>
<protein>
    <recommendedName>
        <fullName evidence="2">Intraflagellar transport protein 122 homolog</fullName>
    </recommendedName>
</protein>
<dbReference type="SMART" id="SM00320">
    <property type="entry name" value="WD40"/>
    <property type="match status" value="6"/>
</dbReference>
<feature type="repeat" description="WD" evidence="11">
    <location>
        <begin position="45"/>
        <end position="76"/>
    </location>
</feature>
<dbReference type="Pfam" id="PF25295">
    <property type="entry name" value="TPR_IFT122"/>
    <property type="match status" value="1"/>
</dbReference>
<feature type="domain" description="IFT122 second beta-propeller" evidence="12">
    <location>
        <begin position="336"/>
        <end position="590"/>
    </location>
</feature>
<dbReference type="Pfam" id="PF23377">
    <property type="entry name" value="Beta-prop_IFT122_2nd"/>
    <property type="match status" value="1"/>
</dbReference>
<evidence type="ECO:0000256" key="3">
    <source>
        <dbReference type="ARBA" id="ARBA00022473"/>
    </source>
</evidence>
<name>I3KKR9_ORENI</name>
<evidence type="ECO:0000256" key="7">
    <source>
        <dbReference type="ARBA" id="ARBA00022794"/>
    </source>
</evidence>
<dbReference type="InterPro" id="IPR056152">
    <property type="entry name" value="Beta-prop_IFT122_2nd"/>
</dbReference>
<keyword evidence="4" id="KW-0963">Cytoplasm</keyword>
<proteinExistence type="predicted"/>
<evidence type="ECO:0000256" key="9">
    <source>
        <dbReference type="ARBA" id="ARBA00023212"/>
    </source>
</evidence>
<evidence type="ECO:0000256" key="5">
    <source>
        <dbReference type="ARBA" id="ARBA00022574"/>
    </source>
</evidence>
<evidence type="ECO:0000259" key="13">
    <source>
        <dbReference type="Pfam" id="PF23381"/>
    </source>
</evidence>
<dbReference type="Proteomes" id="UP000005207">
    <property type="component" value="Linkage group LG20"/>
</dbReference>
<reference evidence="16" key="3">
    <citation type="submission" date="2025-09" db="UniProtKB">
        <authorList>
            <consortium name="Ensembl"/>
        </authorList>
    </citation>
    <scope>IDENTIFICATION</scope>
</reference>
<dbReference type="GO" id="GO:0035721">
    <property type="term" value="P:intraciliary retrograde transport"/>
    <property type="evidence" value="ECO:0007669"/>
    <property type="project" value="TreeGrafter"/>
</dbReference>
<keyword evidence="6" id="KW-0677">Repeat</keyword>
<dbReference type="GO" id="GO:0061512">
    <property type="term" value="P:protein localization to cilium"/>
    <property type="evidence" value="ECO:0007669"/>
    <property type="project" value="TreeGrafter"/>
</dbReference>
<dbReference type="HOGENOM" id="CLU_008896_0_0_1"/>
<keyword evidence="10" id="KW-0966">Cell projection</keyword>
<dbReference type="FunCoup" id="I3KKR9">
    <property type="interactions" value="519"/>
</dbReference>
<evidence type="ECO:0000259" key="14">
    <source>
        <dbReference type="Pfam" id="PF25144"/>
    </source>
</evidence>
<dbReference type="SUPFAM" id="SSF50978">
    <property type="entry name" value="WD40 repeat-like"/>
    <property type="match status" value="2"/>
</dbReference>
<dbReference type="FunFam" id="1.25.40.470:FF:000003">
    <property type="entry name" value="intraflagellar transport protein 122 homolog"/>
    <property type="match status" value="1"/>
</dbReference>
<sequence>SAVVTTWEISVYDLAFKPDGSQLIIAAGLRVLVYDATDGSIIQPLKGHKDIVYCVAYAKDGKRFASGSADKSIIIWTSKLEGILKYTHNDSIQCVAYNPVTHQLASCSSGDFGLWSPEQKSVNKHKVSSKITCCGWTNDGQYLALGMMNGVVSIRNKNGEEKVKIERPGGSSSPIWSIAWNPSKLWWTFLNDGLNYDAWEQLSLLYDSPYSQSKEYSNENYAGAQNRDEHNDILAVADWGQKLSFYQLSGKQIGKDRTLTYDPCCVGYFSKGEYIVMGGSDKQASLYTKDGVRLGTIGEQNSWVWTCRVKPDSNFVVLGCQDGTIACYQLIFSTVHGLYKDRYAYRDSMTDVIVQHLITEQKVRIKCRELVKKIAIYRNRLAIQLPEKILIYELYSDDSSDMHYRVKEKICRKFECNLLVVCSQHIILCQEKRLQCLSFNSVREKEWVMESLIRYIKVIGGPPGREGLLVGLKNGAILKIFVDNPFPITLLKLTTSVRCLDMSASRNKLAVVDEHNTLLVYDIRSKELLFQEPNANSVAWNTQCEDMLCFSGNGYLNIKASNFPVHQQKMQGFMVGYNGSKIFCLHVYSMSAVEVPQSAPMYQYLERKMFKEAYQIACLGVTDSDWRDLATEALEGLDFETAKKAFIRIRDLRYLELINSIEERKKRGENDNDLFLADVYAYQGKFHEAARLYKRTGHESRALSMYTDLRMFDYAKEFVGVTDPKSSRMLMTKQADWAKSSKEPRAAAEMYLSAGEHLKAIDIIGEHGWADMLIDIARKLDKAEREPLAKCALHFKRLKHHGYASETYSKMGDLKALVHLHVETRHWEEAFSLVEKHPQFKNDVFVPYAQWLAENDRFEEAQKAFHKAGLQNEAVKVLEQLTQNAVVENRFNDAGYYYWMLSMQCLDIAKEQRGEMLKKFERFQHLAELYHVYRSIQRYTDEPFSSHMPDTLFNICRFLLNNLTKDMPPGISKVNTLYALAKQSRQLGAYKLARYAYEKLQELHIPSRFQESTELGSLTIRSKPFHDKEGMMCYRCSTNNPLLNNHGSVCINCRQPFIYCASSYDVLPLVQFYLEEDISDEDALSLIDLEVPHTDQRAGLTCINLQSLRMDEGLDDEEEDPFTAKMSFEQGGSNFVPVKVSRSVLRAMSRRDVLIKRWPRPLKWEYFRSLLPEVSITMCPTCFKMFHSEDYELLVLQHNCCPYCRRPIDEPN</sequence>
<reference evidence="16" key="2">
    <citation type="submission" date="2025-08" db="UniProtKB">
        <authorList>
            <consortium name="Ensembl"/>
        </authorList>
    </citation>
    <scope>IDENTIFICATION</scope>
</reference>
<keyword evidence="3" id="KW-0217">Developmental protein</keyword>
<keyword evidence="7" id="KW-0970">Cilium biogenesis/degradation</keyword>
<keyword evidence="8" id="KW-0969">Cilium</keyword>
<dbReference type="GO" id="GO:1905515">
    <property type="term" value="P:non-motile cilium assembly"/>
    <property type="evidence" value="ECO:0007669"/>
    <property type="project" value="TreeGrafter"/>
</dbReference>
<dbReference type="OMA" id="GDSFDTW"/>
<evidence type="ECO:0000256" key="8">
    <source>
        <dbReference type="ARBA" id="ARBA00023069"/>
    </source>
</evidence>
<dbReference type="GO" id="GO:0030991">
    <property type="term" value="C:intraciliary transport particle A"/>
    <property type="evidence" value="ECO:0007669"/>
    <property type="project" value="TreeGrafter"/>
</dbReference>
<evidence type="ECO:0000256" key="1">
    <source>
        <dbReference type="ARBA" id="ARBA00004120"/>
    </source>
</evidence>
<evidence type="ECO:0000259" key="15">
    <source>
        <dbReference type="Pfam" id="PF25295"/>
    </source>
</evidence>
<evidence type="ECO:0000256" key="6">
    <source>
        <dbReference type="ARBA" id="ARBA00022737"/>
    </source>
</evidence>
<dbReference type="PROSITE" id="PS50294">
    <property type="entry name" value="WD_REPEATS_REGION"/>
    <property type="match status" value="1"/>
</dbReference>
<evidence type="ECO:0000313" key="17">
    <source>
        <dbReference type="Proteomes" id="UP000005207"/>
    </source>
</evidence>
<dbReference type="GeneTree" id="ENSGT00390000001016"/>
<feature type="domain" description="IFT122 zinc ribbon" evidence="14">
    <location>
        <begin position="1032"/>
        <end position="1070"/>
    </location>
</feature>
<dbReference type="Gene3D" id="1.25.40.470">
    <property type="match status" value="1"/>
</dbReference>
<dbReference type="Ensembl" id="ENSONIT00000021733.2">
    <property type="protein sequence ID" value="ENSONIP00000021714.2"/>
    <property type="gene ID" value="ENSONIG00000017213.2"/>
</dbReference>
<gene>
    <name evidence="16" type="primary">IFT122</name>
</gene>
<evidence type="ECO:0000256" key="4">
    <source>
        <dbReference type="ARBA" id="ARBA00022490"/>
    </source>
</evidence>
<keyword evidence="5 11" id="KW-0853">WD repeat</keyword>
<evidence type="ECO:0000259" key="12">
    <source>
        <dbReference type="Pfam" id="PF23377"/>
    </source>
</evidence>
<comment type="subcellular location">
    <subcellularLocation>
        <location evidence="1">Cytoplasm</location>
        <location evidence="1">Cytoskeleton</location>
        <location evidence="1">Cilium basal body</location>
    </subcellularLocation>
</comment>
<dbReference type="InterPro" id="IPR039857">
    <property type="entry name" value="Ift122/121"/>
</dbReference>
<dbReference type="InterPro" id="IPR001680">
    <property type="entry name" value="WD40_rpt"/>
</dbReference>
<dbReference type="Gene3D" id="2.130.10.10">
    <property type="entry name" value="YVTN repeat-like/Quinoprotein amine dehydrogenase"/>
    <property type="match status" value="3"/>
</dbReference>